<gene>
    <name evidence="4" type="ORF">PFISCL1PPCAC_17877</name>
</gene>
<accession>A0AAV5W859</accession>
<dbReference type="Proteomes" id="UP001432322">
    <property type="component" value="Unassembled WGS sequence"/>
</dbReference>
<proteinExistence type="predicted"/>
<keyword evidence="1 3" id="KW-0732">Signal</keyword>
<feature type="signal peptide" evidence="3">
    <location>
        <begin position="1"/>
        <end position="22"/>
    </location>
</feature>
<sequence length="127" mass="14487">NKKEMQLLKALAVACLLAVALARANNEDHRARKLAALEETERLLADDMIIKRCELHTDRKPCPGGSFCLSEDWRCFLNDKCEHKGGWCFPLVRPSAAELARDERMRQRAEHYQDREASVEDSSDSSE</sequence>
<dbReference type="EMBL" id="BTSY01000005">
    <property type="protein sequence ID" value="GMT26580.1"/>
    <property type="molecule type" value="Genomic_DNA"/>
</dbReference>
<keyword evidence="5" id="KW-1185">Reference proteome</keyword>
<evidence type="ECO:0000256" key="3">
    <source>
        <dbReference type="SAM" id="SignalP"/>
    </source>
</evidence>
<dbReference type="AlphaFoldDB" id="A0AAV5W859"/>
<reference evidence="4" key="1">
    <citation type="submission" date="2023-10" db="EMBL/GenBank/DDBJ databases">
        <title>Genome assembly of Pristionchus species.</title>
        <authorList>
            <person name="Yoshida K."/>
            <person name="Sommer R.J."/>
        </authorList>
    </citation>
    <scope>NUCLEOTIDE SEQUENCE</scope>
    <source>
        <strain evidence="4">RS5133</strain>
    </source>
</reference>
<organism evidence="4 5">
    <name type="scientific">Pristionchus fissidentatus</name>
    <dbReference type="NCBI Taxonomy" id="1538716"/>
    <lineage>
        <taxon>Eukaryota</taxon>
        <taxon>Metazoa</taxon>
        <taxon>Ecdysozoa</taxon>
        <taxon>Nematoda</taxon>
        <taxon>Chromadorea</taxon>
        <taxon>Rhabditida</taxon>
        <taxon>Rhabditina</taxon>
        <taxon>Diplogasteromorpha</taxon>
        <taxon>Diplogasteroidea</taxon>
        <taxon>Neodiplogasteridae</taxon>
        <taxon>Pristionchus</taxon>
    </lineage>
</organism>
<dbReference type="InterPro" id="IPR031305">
    <property type="entry name" value="Casein_CS"/>
</dbReference>
<dbReference type="PROSITE" id="PS00306">
    <property type="entry name" value="CASEIN_ALPHA_BETA"/>
    <property type="match status" value="1"/>
</dbReference>
<protein>
    <submittedName>
        <fullName evidence="4">Uncharacterized protein</fullName>
    </submittedName>
</protein>
<feature type="compositionally biased region" description="Basic and acidic residues" evidence="2">
    <location>
        <begin position="104"/>
        <end position="118"/>
    </location>
</feature>
<evidence type="ECO:0000313" key="4">
    <source>
        <dbReference type="EMBL" id="GMT26580.1"/>
    </source>
</evidence>
<feature type="chain" id="PRO_5043316201" evidence="3">
    <location>
        <begin position="23"/>
        <end position="127"/>
    </location>
</feature>
<feature type="region of interest" description="Disordered" evidence="2">
    <location>
        <begin position="104"/>
        <end position="127"/>
    </location>
</feature>
<evidence type="ECO:0000313" key="5">
    <source>
        <dbReference type="Proteomes" id="UP001432322"/>
    </source>
</evidence>
<evidence type="ECO:0000256" key="2">
    <source>
        <dbReference type="SAM" id="MobiDB-lite"/>
    </source>
</evidence>
<comment type="caution">
    <text evidence="4">The sequence shown here is derived from an EMBL/GenBank/DDBJ whole genome shotgun (WGS) entry which is preliminary data.</text>
</comment>
<name>A0AAV5W859_9BILA</name>
<feature type="non-terminal residue" evidence="4">
    <location>
        <position position="1"/>
    </location>
</feature>
<evidence type="ECO:0000256" key="1">
    <source>
        <dbReference type="ARBA" id="ARBA00022729"/>
    </source>
</evidence>